<evidence type="ECO:0000256" key="1">
    <source>
        <dbReference type="SAM" id="MobiDB-lite"/>
    </source>
</evidence>
<sequence length="113" mass="12326">MASKSTNNGAGRQSTWLEQTLMPKTLVERGKTLARARRMAKGHSGQRSGPLLPESAGDSQATTIRRLEYQLADLQQVLVANNLMPLTIRIDDGPSEVRVNKRADTSRVGPSGR</sequence>
<evidence type="ECO:0000313" key="3">
    <source>
        <dbReference type="Proteomes" id="UP000585474"/>
    </source>
</evidence>
<organism evidence="2 3">
    <name type="scientific">Actinidia rufa</name>
    <dbReference type="NCBI Taxonomy" id="165716"/>
    <lineage>
        <taxon>Eukaryota</taxon>
        <taxon>Viridiplantae</taxon>
        <taxon>Streptophyta</taxon>
        <taxon>Embryophyta</taxon>
        <taxon>Tracheophyta</taxon>
        <taxon>Spermatophyta</taxon>
        <taxon>Magnoliopsida</taxon>
        <taxon>eudicotyledons</taxon>
        <taxon>Gunneridae</taxon>
        <taxon>Pentapetalae</taxon>
        <taxon>asterids</taxon>
        <taxon>Ericales</taxon>
        <taxon>Actinidiaceae</taxon>
        <taxon>Actinidia</taxon>
    </lineage>
</organism>
<evidence type="ECO:0000313" key="2">
    <source>
        <dbReference type="EMBL" id="GFY81594.1"/>
    </source>
</evidence>
<protein>
    <submittedName>
        <fullName evidence="2">Uncharacterized protein</fullName>
    </submittedName>
</protein>
<gene>
    <name evidence="2" type="ORF">Acr_01g0014030</name>
</gene>
<feature type="region of interest" description="Disordered" evidence="1">
    <location>
        <begin position="90"/>
        <end position="113"/>
    </location>
</feature>
<keyword evidence="3" id="KW-1185">Reference proteome</keyword>
<accession>A0A7J0E521</accession>
<name>A0A7J0E521_9ERIC</name>
<dbReference type="AlphaFoldDB" id="A0A7J0E521"/>
<reference evidence="2 3" key="1">
    <citation type="submission" date="2019-07" db="EMBL/GenBank/DDBJ databases">
        <title>De Novo Assembly of kiwifruit Actinidia rufa.</title>
        <authorList>
            <person name="Sugita-Konishi S."/>
            <person name="Sato K."/>
            <person name="Mori E."/>
            <person name="Abe Y."/>
            <person name="Kisaki G."/>
            <person name="Hamano K."/>
            <person name="Suezawa K."/>
            <person name="Otani M."/>
            <person name="Fukuda T."/>
            <person name="Manabe T."/>
            <person name="Gomi K."/>
            <person name="Tabuchi M."/>
            <person name="Akimitsu K."/>
            <person name="Kataoka I."/>
        </authorList>
    </citation>
    <scope>NUCLEOTIDE SEQUENCE [LARGE SCALE GENOMIC DNA]</scope>
    <source>
        <strain evidence="3">cv. Fuchu</strain>
    </source>
</reference>
<feature type="region of interest" description="Disordered" evidence="1">
    <location>
        <begin position="35"/>
        <end position="59"/>
    </location>
</feature>
<dbReference type="Proteomes" id="UP000585474">
    <property type="component" value="Unassembled WGS sequence"/>
</dbReference>
<comment type="caution">
    <text evidence="2">The sequence shown here is derived from an EMBL/GenBank/DDBJ whole genome shotgun (WGS) entry which is preliminary data.</text>
</comment>
<feature type="compositionally biased region" description="Polar residues" evidence="1">
    <location>
        <begin position="1"/>
        <end position="18"/>
    </location>
</feature>
<dbReference type="OrthoDB" id="10311976at2759"/>
<feature type="region of interest" description="Disordered" evidence="1">
    <location>
        <begin position="1"/>
        <end position="21"/>
    </location>
</feature>
<proteinExistence type="predicted"/>
<dbReference type="EMBL" id="BJWL01000001">
    <property type="protein sequence ID" value="GFY81594.1"/>
    <property type="molecule type" value="Genomic_DNA"/>
</dbReference>